<name>A0A8W8I1H3_MAGGI</name>
<dbReference type="SUPFAM" id="SSF101898">
    <property type="entry name" value="NHL repeat"/>
    <property type="match status" value="2"/>
</dbReference>
<dbReference type="InterPro" id="IPR001841">
    <property type="entry name" value="Znf_RING"/>
</dbReference>
<evidence type="ECO:0008006" key="9">
    <source>
        <dbReference type="Google" id="ProtNLM"/>
    </source>
</evidence>
<dbReference type="AlphaFoldDB" id="A0A8W8I1H3"/>
<dbReference type="InterPro" id="IPR018957">
    <property type="entry name" value="Znf_C3HC4_RING-type"/>
</dbReference>
<keyword evidence="1" id="KW-0479">Metal-binding</keyword>
<dbReference type="InterPro" id="IPR011042">
    <property type="entry name" value="6-blade_b-propeller_TolB-like"/>
</dbReference>
<dbReference type="Gene3D" id="2.130.10.10">
    <property type="entry name" value="YVTN repeat-like/Quinoprotein amine dehydrogenase"/>
    <property type="match status" value="1"/>
</dbReference>
<dbReference type="InterPro" id="IPR047153">
    <property type="entry name" value="TRIM45/56/19-like"/>
</dbReference>
<protein>
    <recommendedName>
        <fullName evidence="9">Tripartite motif-containing protein 56</fullName>
    </recommendedName>
</protein>
<dbReference type="SUPFAM" id="SSF57850">
    <property type="entry name" value="RING/U-box"/>
    <property type="match status" value="1"/>
</dbReference>
<evidence type="ECO:0000259" key="6">
    <source>
        <dbReference type="PROSITE" id="PS50119"/>
    </source>
</evidence>
<proteinExistence type="predicted"/>
<dbReference type="CDD" id="cd19776">
    <property type="entry name" value="Bbox2_TRIM25_C-IV"/>
    <property type="match status" value="1"/>
</dbReference>
<sequence>MATAGDEESSLTTDEMLCSICLEQYKLPVSLPCSHSFCMTCLSTHIITSCVNCDPPLEFPCPLCRKFIPAPGKIKEHSVDQWAKLFPENKLLASITAGTNSINCKSCQEDDQESKASSWCMDCSEVLCDDCVKCHKKVRLTRNHVVVAITECSASFHQSLSLDKCETHDGRKLELMCKEHFFPCCSVCVTKEHDGCKTFCQLEDVDANTVGPHNVKNLQAKVETVCSNLEQIITDEKNNMNCIDDASDKFTKELLEITTSIIATIKKLEEKHLDEIAKLIKESKSKLENSVQSLGQRLNYLQYWKEKLLKNVSNETVLKTNEFLSYLKMKHIYESMKNMDYSKLEISIQTEILDSVQKLTSLSCLAKTTSREHLNQFAFDLRRLDLKYADMIKISEFKIENCNFTDGEFLNHDKLLLTDHGNKRCVLCNTDGVVLQEIALPGHPWGMCIHGENEVLVTLHDSHKVVVLDANSLEIKQLVPIDRRCFGISTSGNTAVIGARSSVVMFDNFLDENICKTLTIKTASTDDVALGGDGNIIFSNYSDNVLKTFDKSGKMLFKYSHEELKTPFGLTVDGHYWKEKLLKNVSNETVLKTNEFLSYLKMKHIYESMKNMDYSKLEISIQTEILDSVQKLTSLSCLAKTTSREHLNQFAFDLRRLDLKYADMIKISEFKIENCNFTDGEFLNHDKLLLTDHGNKRCVLCNTDGVVLQEIALPGHPWGMCIHGENEVLVTLHDSHKVVVLDANSLEIKQLVPIDRRCFGISTSGNTAVIGARSSVVMFDNFLDENICKTLTIKTASTDDVALGGDGNIIFSNYSDNVLKTFDKSGKMLFKYSHEELKTPFGLTVDGHGNIFVIGGVSNNIHIVSNDGKTVKILKGVQSPRCIKFLNGTYRFLVGEAGGRVKVFELQNS</sequence>
<feature type="domain" description="RING-type" evidence="5">
    <location>
        <begin position="18"/>
        <end position="65"/>
    </location>
</feature>
<dbReference type="Proteomes" id="UP000005408">
    <property type="component" value="Unassembled WGS sequence"/>
</dbReference>
<dbReference type="PROSITE" id="PS50089">
    <property type="entry name" value="ZF_RING_2"/>
    <property type="match status" value="1"/>
</dbReference>
<evidence type="ECO:0000313" key="8">
    <source>
        <dbReference type="Proteomes" id="UP000005408"/>
    </source>
</evidence>
<dbReference type="Gene3D" id="3.30.40.10">
    <property type="entry name" value="Zinc/RING finger domain, C3HC4 (zinc finger)"/>
    <property type="match status" value="1"/>
</dbReference>
<dbReference type="PANTHER" id="PTHR25462:SF296">
    <property type="entry name" value="MEIOTIC P26, ISOFORM F"/>
    <property type="match status" value="1"/>
</dbReference>
<dbReference type="SMART" id="SM00184">
    <property type="entry name" value="RING"/>
    <property type="match status" value="1"/>
</dbReference>
<dbReference type="Gene3D" id="2.120.10.30">
    <property type="entry name" value="TolB, C-terminal domain"/>
    <property type="match status" value="2"/>
</dbReference>
<evidence type="ECO:0000256" key="1">
    <source>
        <dbReference type="ARBA" id="ARBA00022723"/>
    </source>
</evidence>
<keyword evidence="3" id="KW-0862">Zinc</keyword>
<dbReference type="InterPro" id="IPR000315">
    <property type="entry name" value="Znf_B-box"/>
</dbReference>
<evidence type="ECO:0000256" key="3">
    <source>
        <dbReference type="ARBA" id="ARBA00022833"/>
    </source>
</evidence>
<dbReference type="EnsemblMetazoa" id="G12084.6">
    <property type="protein sequence ID" value="G12084.6:cds"/>
    <property type="gene ID" value="G12084"/>
</dbReference>
<dbReference type="InterPro" id="IPR017907">
    <property type="entry name" value="Znf_RING_CS"/>
</dbReference>
<dbReference type="PANTHER" id="PTHR25462">
    <property type="entry name" value="BONUS, ISOFORM C-RELATED"/>
    <property type="match status" value="1"/>
</dbReference>
<keyword evidence="2 4" id="KW-0863">Zinc-finger</keyword>
<dbReference type="InterPro" id="IPR013083">
    <property type="entry name" value="Znf_RING/FYVE/PHD"/>
</dbReference>
<feature type="domain" description="B box-type" evidence="6">
    <location>
        <begin position="99"/>
        <end position="149"/>
    </location>
</feature>
<dbReference type="SMART" id="SM00320">
    <property type="entry name" value="WD40"/>
    <property type="match status" value="4"/>
</dbReference>
<dbReference type="Gene3D" id="3.30.160.60">
    <property type="entry name" value="Classic Zinc Finger"/>
    <property type="match status" value="1"/>
</dbReference>
<evidence type="ECO:0000256" key="4">
    <source>
        <dbReference type="PROSITE-ProRule" id="PRU00024"/>
    </source>
</evidence>
<organism evidence="7 8">
    <name type="scientific">Magallana gigas</name>
    <name type="common">Pacific oyster</name>
    <name type="synonym">Crassostrea gigas</name>
    <dbReference type="NCBI Taxonomy" id="29159"/>
    <lineage>
        <taxon>Eukaryota</taxon>
        <taxon>Metazoa</taxon>
        <taxon>Spiralia</taxon>
        <taxon>Lophotrochozoa</taxon>
        <taxon>Mollusca</taxon>
        <taxon>Bivalvia</taxon>
        <taxon>Autobranchia</taxon>
        <taxon>Pteriomorphia</taxon>
        <taxon>Ostreida</taxon>
        <taxon>Ostreoidea</taxon>
        <taxon>Ostreidae</taxon>
        <taxon>Magallana</taxon>
    </lineage>
</organism>
<dbReference type="GO" id="GO:0008270">
    <property type="term" value="F:zinc ion binding"/>
    <property type="evidence" value="ECO:0007669"/>
    <property type="project" value="UniProtKB-KW"/>
</dbReference>
<evidence type="ECO:0000313" key="7">
    <source>
        <dbReference type="EnsemblMetazoa" id="G12084.6:cds"/>
    </source>
</evidence>
<dbReference type="PROSITE" id="PS00518">
    <property type="entry name" value="ZF_RING_1"/>
    <property type="match status" value="1"/>
</dbReference>
<accession>A0A8W8I1H3</accession>
<dbReference type="PROSITE" id="PS50119">
    <property type="entry name" value="ZF_BBOX"/>
    <property type="match status" value="1"/>
</dbReference>
<dbReference type="InterPro" id="IPR001680">
    <property type="entry name" value="WD40_rpt"/>
</dbReference>
<evidence type="ECO:0000259" key="5">
    <source>
        <dbReference type="PROSITE" id="PS50089"/>
    </source>
</evidence>
<keyword evidence="8" id="KW-1185">Reference proteome</keyword>
<reference evidence="7" key="1">
    <citation type="submission" date="2022-08" db="UniProtKB">
        <authorList>
            <consortium name="EnsemblMetazoa"/>
        </authorList>
    </citation>
    <scope>IDENTIFICATION</scope>
    <source>
        <strain evidence="7">05x7-T-G4-1.051#20</strain>
    </source>
</reference>
<dbReference type="InterPro" id="IPR015943">
    <property type="entry name" value="WD40/YVTN_repeat-like_dom_sf"/>
</dbReference>
<evidence type="ECO:0000256" key="2">
    <source>
        <dbReference type="ARBA" id="ARBA00022771"/>
    </source>
</evidence>
<dbReference type="Pfam" id="PF00097">
    <property type="entry name" value="zf-C3HC4"/>
    <property type="match status" value="1"/>
</dbReference>